<dbReference type="AlphaFoldDB" id="A0A1H6IW88"/>
<dbReference type="EMBL" id="FNWX01000010">
    <property type="protein sequence ID" value="SEH53912.1"/>
    <property type="molecule type" value="Genomic_DNA"/>
</dbReference>
<name>A0A1H6IW88_9FLAO</name>
<gene>
    <name evidence="1" type="ORF">SAMN05421793_11056</name>
</gene>
<reference evidence="2" key="1">
    <citation type="submission" date="2016-10" db="EMBL/GenBank/DDBJ databases">
        <authorList>
            <person name="Varghese N."/>
            <person name="Submissions S."/>
        </authorList>
    </citation>
    <scope>NUCLEOTIDE SEQUENCE [LARGE SCALE GENOMIC DNA]</scope>
    <source>
        <strain evidence="2">DSM 19326</strain>
    </source>
</reference>
<keyword evidence="2" id="KW-1185">Reference proteome</keyword>
<organism evidence="1 2">
    <name type="scientific">Epilithonimonas hominis</name>
    <dbReference type="NCBI Taxonomy" id="420404"/>
    <lineage>
        <taxon>Bacteria</taxon>
        <taxon>Pseudomonadati</taxon>
        <taxon>Bacteroidota</taxon>
        <taxon>Flavobacteriia</taxon>
        <taxon>Flavobacteriales</taxon>
        <taxon>Weeksellaceae</taxon>
        <taxon>Chryseobacterium group</taxon>
        <taxon>Epilithonimonas</taxon>
    </lineage>
</organism>
<dbReference type="Proteomes" id="UP000198555">
    <property type="component" value="Unassembled WGS sequence"/>
</dbReference>
<sequence length="59" mass="7355">MLFLYFNNTFFVLRDVSLLQRLEVTFFKGENFRKCKMLVIDFSIYKEKKTENLKYQIFR</sequence>
<evidence type="ECO:0000313" key="2">
    <source>
        <dbReference type="Proteomes" id="UP000198555"/>
    </source>
</evidence>
<protein>
    <submittedName>
        <fullName evidence="1">Uncharacterized protein</fullName>
    </submittedName>
</protein>
<accession>A0A1H6IW88</accession>
<proteinExistence type="predicted"/>
<evidence type="ECO:0000313" key="1">
    <source>
        <dbReference type="EMBL" id="SEH53912.1"/>
    </source>
</evidence>